<evidence type="ECO:0000256" key="3">
    <source>
        <dbReference type="ARBA" id="ARBA00022679"/>
    </source>
</evidence>
<dbReference type="EnsemblPlants" id="AET6Gv20698100.19">
    <property type="protein sequence ID" value="AET6Gv20698100.19"/>
    <property type="gene ID" value="AET6Gv20698100"/>
</dbReference>
<dbReference type="Gramene" id="AET6Gv20698100.7">
    <property type="protein sequence ID" value="AET6Gv20698100.7"/>
    <property type="gene ID" value="AET6Gv20698100"/>
</dbReference>
<dbReference type="Gramene" id="AET6Gv20698100.9">
    <property type="protein sequence ID" value="AET6Gv20698100.9"/>
    <property type="gene ID" value="AET6Gv20698100"/>
</dbReference>
<evidence type="ECO:0000256" key="4">
    <source>
        <dbReference type="ARBA" id="ARBA00023015"/>
    </source>
</evidence>
<dbReference type="AlphaFoldDB" id="A0A453PDN7"/>
<dbReference type="Gramene" id="AET6Gv20698100.2">
    <property type="protein sequence ID" value="AET6Gv20698100.2"/>
    <property type="gene ID" value="AET6Gv20698100"/>
</dbReference>
<reference evidence="7" key="5">
    <citation type="journal article" date="2021" name="G3 (Bethesda)">
        <title>Aegilops tauschii genome assembly Aet v5.0 features greater sequence contiguity and improved annotation.</title>
        <authorList>
            <person name="Wang L."/>
            <person name="Zhu T."/>
            <person name="Rodriguez J.C."/>
            <person name="Deal K.R."/>
            <person name="Dubcovsky J."/>
            <person name="McGuire P.E."/>
            <person name="Lux T."/>
            <person name="Spannagl M."/>
            <person name="Mayer K.F.X."/>
            <person name="Baldrich P."/>
            <person name="Meyers B.C."/>
            <person name="Huo N."/>
            <person name="Gu Y.Q."/>
            <person name="Zhou H."/>
            <person name="Devos K.M."/>
            <person name="Bennetzen J.L."/>
            <person name="Unver T."/>
            <person name="Budak H."/>
            <person name="Gulick P.J."/>
            <person name="Galiba G."/>
            <person name="Kalapos B."/>
            <person name="Nelson D.R."/>
            <person name="Li P."/>
            <person name="You F.M."/>
            <person name="Luo M.C."/>
            <person name="Dvorak J."/>
        </authorList>
    </citation>
    <scope>NUCLEOTIDE SEQUENCE [LARGE SCALE GENOMIC DNA]</scope>
    <source>
        <strain evidence="7">cv. AL8/78</strain>
    </source>
</reference>
<dbReference type="GO" id="GO:0004402">
    <property type="term" value="F:histone acetyltransferase activity"/>
    <property type="evidence" value="ECO:0007669"/>
    <property type="project" value="InterPro"/>
</dbReference>
<dbReference type="Gramene" id="AET6Gv20698100.14">
    <property type="protein sequence ID" value="AET6Gv20698100.14"/>
    <property type="gene ID" value="AET6Gv20698100"/>
</dbReference>
<organism evidence="7 8">
    <name type="scientific">Aegilops tauschii subsp. strangulata</name>
    <name type="common">Goatgrass</name>
    <dbReference type="NCBI Taxonomy" id="200361"/>
    <lineage>
        <taxon>Eukaryota</taxon>
        <taxon>Viridiplantae</taxon>
        <taxon>Streptophyta</taxon>
        <taxon>Embryophyta</taxon>
        <taxon>Tracheophyta</taxon>
        <taxon>Spermatophyta</taxon>
        <taxon>Magnoliopsida</taxon>
        <taxon>Liliopsida</taxon>
        <taxon>Poales</taxon>
        <taxon>Poaceae</taxon>
        <taxon>BOP clade</taxon>
        <taxon>Pooideae</taxon>
        <taxon>Triticodae</taxon>
        <taxon>Triticeae</taxon>
        <taxon>Triticinae</taxon>
        <taxon>Aegilops</taxon>
    </lineage>
</organism>
<evidence type="ECO:0000313" key="7">
    <source>
        <dbReference type="EnsemblPlants" id="AET6Gv20698100.16"/>
    </source>
</evidence>
<dbReference type="EnsemblPlants" id="AET6Gv20698100.9">
    <property type="protein sequence ID" value="AET6Gv20698100.9"/>
    <property type="gene ID" value="AET6Gv20698100"/>
</dbReference>
<dbReference type="Gramene" id="AET6Gv20698100.13">
    <property type="protein sequence ID" value="AET6Gv20698100.13"/>
    <property type="gene ID" value="AET6Gv20698100"/>
</dbReference>
<dbReference type="EnsemblPlants" id="AET6Gv20698100.17">
    <property type="protein sequence ID" value="AET6Gv20698100.17"/>
    <property type="gene ID" value="AET6Gv20698100"/>
</dbReference>
<dbReference type="Gene3D" id="3.30.40.10">
    <property type="entry name" value="Zinc/RING finger domain, C3HC4 (zinc finger)"/>
    <property type="match status" value="1"/>
</dbReference>
<reference evidence="7" key="3">
    <citation type="journal article" date="2017" name="Nature">
        <title>Genome sequence of the progenitor of the wheat D genome Aegilops tauschii.</title>
        <authorList>
            <person name="Luo M.C."/>
            <person name="Gu Y.Q."/>
            <person name="Puiu D."/>
            <person name="Wang H."/>
            <person name="Twardziok S.O."/>
            <person name="Deal K.R."/>
            <person name="Huo N."/>
            <person name="Zhu T."/>
            <person name="Wang L."/>
            <person name="Wang Y."/>
            <person name="McGuire P.E."/>
            <person name="Liu S."/>
            <person name="Long H."/>
            <person name="Ramasamy R.K."/>
            <person name="Rodriguez J.C."/>
            <person name="Van S.L."/>
            <person name="Yuan L."/>
            <person name="Wang Z."/>
            <person name="Xia Z."/>
            <person name="Xiao L."/>
            <person name="Anderson O.D."/>
            <person name="Ouyang S."/>
            <person name="Liang Y."/>
            <person name="Zimin A.V."/>
            <person name="Pertea G."/>
            <person name="Qi P."/>
            <person name="Bennetzen J.L."/>
            <person name="Dai X."/>
            <person name="Dawson M.W."/>
            <person name="Muller H.G."/>
            <person name="Kugler K."/>
            <person name="Rivarola-Duarte L."/>
            <person name="Spannagl M."/>
            <person name="Mayer K.F.X."/>
            <person name="Lu F.H."/>
            <person name="Bevan M.W."/>
            <person name="Leroy P."/>
            <person name="Li P."/>
            <person name="You F.M."/>
            <person name="Sun Q."/>
            <person name="Liu Z."/>
            <person name="Lyons E."/>
            <person name="Wicker T."/>
            <person name="Salzberg S.L."/>
            <person name="Devos K.M."/>
            <person name="Dvorak J."/>
        </authorList>
    </citation>
    <scope>NUCLEOTIDE SEQUENCE [LARGE SCALE GENOMIC DNA]</scope>
    <source>
        <strain evidence="7">cv. AL8/78</strain>
    </source>
</reference>
<reference evidence="8" key="2">
    <citation type="journal article" date="2017" name="Nat. Plants">
        <title>The Aegilops tauschii genome reveals multiple impacts of transposons.</title>
        <authorList>
            <person name="Zhao G."/>
            <person name="Zou C."/>
            <person name="Li K."/>
            <person name="Wang K."/>
            <person name="Li T."/>
            <person name="Gao L."/>
            <person name="Zhang X."/>
            <person name="Wang H."/>
            <person name="Yang Z."/>
            <person name="Liu X."/>
            <person name="Jiang W."/>
            <person name="Mao L."/>
            <person name="Kong X."/>
            <person name="Jiao Y."/>
            <person name="Jia J."/>
        </authorList>
    </citation>
    <scope>NUCLEOTIDE SEQUENCE [LARGE SCALE GENOMIC DNA]</scope>
    <source>
        <strain evidence="8">cv. AL8/78</strain>
    </source>
</reference>
<dbReference type="EnsemblPlants" id="AET6Gv20698100.12">
    <property type="protein sequence ID" value="AET6Gv20698100.12"/>
    <property type="gene ID" value="AET6Gv20698100"/>
</dbReference>
<dbReference type="Proteomes" id="UP000015105">
    <property type="component" value="Chromosome 6D"/>
</dbReference>
<keyword evidence="5" id="KW-0804">Transcription</keyword>
<dbReference type="EnsemblPlants" id="AET6Gv20698100.26">
    <property type="protein sequence ID" value="AET6Gv20698100.26"/>
    <property type="gene ID" value="AET6Gv20698100"/>
</dbReference>
<dbReference type="STRING" id="200361.A0A453PDN7"/>
<dbReference type="EnsemblPlants" id="AET6Gv20698100.18">
    <property type="protein sequence ID" value="AET6Gv20698100.18"/>
    <property type="gene ID" value="AET6Gv20698100"/>
</dbReference>
<dbReference type="EnsemblPlants" id="AET6Gv20698100.27">
    <property type="protein sequence ID" value="AET6Gv20698100.27"/>
    <property type="gene ID" value="AET6Gv20698100"/>
</dbReference>
<dbReference type="Gramene" id="AET6Gv20698100.3">
    <property type="protein sequence ID" value="AET6Gv20698100.3"/>
    <property type="gene ID" value="AET6Gv20698100"/>
</dbReference>
<dbReference type="GO" id="GO:0005634">
    <property type="term" value="C:nucleus"/>
    <property type="evidence" value="ECO:0007669"/>
    <property type="project" value="UniProtKB-SubCell"/>
</dbReference>
<keyword evidence="3" id="KW-0808">Transferase</keyword>
<dbReference type="EnsemblPlants" id="AET6Gv20698100.15">
    <property type="protein sequence ID" value="AET6Gv20698100.15"/>
    <property type="gene ID" value="AET6Gv20698100"/>
</dbReference>
<dbReference type="PANTHER" id="PTHR13808">
    <property type="entry name" value="CBP/P300-RELATED"/>
    <property type="match status" value="1"/>
</dbReference>
<dbReference type="EnsemblPlants" id="AET6Gv20698100.7">
    <property type="protein sequence ID" value="AET6Gv20698100.7"/>
    <property type="gene ID" value="AET6Gv20698100"/>
</dbReference>
<evidence type="ECO:0000256" key="5">
    <source>
        <dbReference type="ARBA" id="ARBA00023163"/>
    </source>
</evidence>
<sequence length="105" mass="12343">MKRGMKATCSIKKFLCKVDKLYFEPPPIYCCPCVARTKQNASYYTAAATEICHNFCILCYNETRSCTIQVERWVMCDKCERWKHQICALFNFKRGDSKEAKMYLP</sequence>
<dbReference type="Gramene" id="AET6Gv20698100.25">
    <property type="protein sequence ID" value="AET6Gv20698100.25"/>
    <property type="gene ID" value="AET6Gv20698100"/>
</dbReference>
<keyword evidence="8" id="KW-1185">Reference proteome</keyword>
<evidence type="ECO:0000256" key="6">
    <source>
        <dbReference type="ARBA" id="ARBA00023242"/>
    </source>
</evidence>
<dbReference type="Gramene" id="AET6Gv20698100.19">
    <property type="protein sequence ID" value="AET6Gv20698100.19"/>
    <property type="gene ID" value="AET6Gv20698100"/>
</dbReference>
<dbReference type="Gramene" id="AET6Gv20698100.11">
    <property type="protein sequence ID" value="AET6Gv20698100.11"/>
    <property type="gene ID" value="AET6Gv20698100"/>
</dbReference>
<dbReference type="Gramene" id="AET6Gv20698100.17">
    <property type="protein sequence ID" value="AET6Gv20698100.17"/>
    <property type="gene ID" value="AET6Gv20698100"/>
</dbReference>
<dbReference type="EnsemblPlants" id="AET6Gv20698100.2">
    <property type="protein sequence ID" value="AET6Gv20698100.2"/>
    <property type="gene ID" value="AET6Gv20698100"/>
</dbReference>
<dbReference type="EnsemblPlants" id="AET6Gv20698100.5">
    <property type="protein sequence ID" value="AET6Gv20698100.5"/>
    <property type="gene ID" value="AET6Gv20698100"/>
</dbReference>
<dbReference type="Gramene" id="AET6Gv20698100.20">
    <property type="protein sequence ID" value="AET6Gv20698100.20"/>
    <property type="gene ID" value="AET6Gv20698100"/>
</dbReference>
<dbReference type="Gramene" id="AET6Gv20698100.1">
    <property type="protein sequence ID" value="AET6Gv20698100.1"/>
    <property type="gene ID" value="AET6Gv20698100"/>
</dbReference>
<dbReference type="Gramene" id="AET6Gv20698100.27">
    <property type="protein sequence ID" value="AET6Gv20698100.27"/>
    <property type="gene ID" value="AET6Gv20698100"/>
</dbReference>
<protein>
    <recommendedName>
        <fullName evidence="2">histone acetyltransferase</fullName>
        <ecNumber evidence="2">2.3.1.48</ecNumber>
    </recommendedName>
</protein>
<reference evidence="8" key="1">
    <citation type="journal article" date="2014" name="Science">
        <title>Ancient hybridizations among the ancestral genomes of bread wheat.</title>
        <authorList>
            <consortium name="International Wheat Genome Sequencing Consortium,"/>
            <person name="Marcussen T."/>
            <person name="Sandve S.R."/>
            <person name="Heier L."/>
            <person name="Spannagl M."/>
            <person name="Pfeifer M."/>
            <person name="Jakobsen K.S."/>
            <person name="Wulff B.B."/>
            <person name="Steuernagel B."/>
            <person name="Mayer K.F."/>
            <person name="Olsen O.A."/>
        </authorList>
    </citation>
    <scope>NUCLEOTIDE SEQUENCE [LARGE SCALE GENOMIC DNA]</scope>
    <source>
        <strain evidence="8">cv. AL8/78</strain>
    </source>
</reference>
<dbReference type="GO" id="GO:0003713">
    <property type="term" value="F:transcription coactivator activity"/>
    <property type="evidence" value="ECO:0007669"/>
    <property type="project" value="TreeGrafter"/>
</dbReference>
<keyword evidence="4" id="KW-0805">Transcription regulation</keyword>
<evidence type="ECO:0000313" key="8">
    <source>
        <dbReference type="Proteomes" id="UP000015105"/>
    </source>
</evidence>
<evidence type="ECO:0000256" key="2">
    <source>
        <dbReference type="ARBA" id="ARBA00013184"/>
    </source>
</evidence>
<evidence type="ECO:0000256" key="1">
    <source>
        <dbReference type="ARBA" id="ARBA00004123"/>
    </source>
</evidence>
<dbReference type="GO" id="GO:0005667">
    <property type="term" value="C:transcription regulator complex"/>
    <property type="evidence" value="ECO:0007669"/>
    <property type="project" value="TreeGrafter"/>
</dbReference>
<dbReference type="EnsemblPlants" id="AET6Gv20698100.1">
    <property type="protein sequence ID" value="AET6Gv20698100.1"/>
    <property type="gene ID" value="AET6Gv20698100"/>
</dbReference>
<dbReference type="PANTHER" id="PTHR13808:SF24">
    <property type="entry name" value="HISTONE ACETYLTRANSFERASE"/>
    <property type="match status" value="1"/>
</dbReference>
<dbReference type="Gramene" id="AET6Gv20698100.10">
    <property type="protein sequence ID" value="AET6Gv20698100.10"/>
    <property type="gene ID" value="AET6Gv20698100"/>
</dbReference>
<dbReference type="EnsemblPlants" id="AET6Gv20698100.6">
    <property type="protein sequence ID" value="AET6Gv20698100.6"/>
    <property type="gene ID" value="AET6Gv20698100"/>
</dbReference>
<name>A0A453PDN7_AEGTS</name>
<reference evidence="7" key="4">
    <citation type="submission" date="2019-03" db="UniProtKB">
        <authorList>
            <consortium name="EnsemblPlants"/>
        </authorList>
    </citation>
    <scope>IDENTIFICATION</scope>
</reference>
<comment type="subcellular location">
    <subcellularLocation>
        <location evidence="1">Nucleus</location>
    </subcellularLocation>
</comment>
<dbReference type="Gramene" id="AET6Gv20698100.16">
    <property type="protein sequence ID" value="AET6Gv20698100.16"/>
    <property type="gene ID" value="AET6Gv20698100"/>
</dbReference>
<dbReference type="GO" id="GO:0000123">
    <property type="term" value="C:histone acetyltransferase complex"/>
    <property type="evidence" value="ECO:0007669"/>
    <property type="project" value="TreeGrafter"/>
</dbReference>
<dbReference type="GO" id="GO:0045944">
    <property type="term" value="P:positive regulation of transcription by RNA polymerase II"/>
    <property type="evidence" value="ECO:0007669"/>
    <property type="project" value="TreeGrafter"/>
</dbReference>
<dbReference type="GO" id="GO:0031490">
    <property type="term" value="F:chromatin DNA binding"/>
    <property type="evidence" value="ECO:0007669"/>
    <property type="project" value="TreeGrafter"/>
</dbReference>
<dbReference type="Gramene" id="AET6Gv20698100.12">
    <property type="protein sequence ID" value="AET6Gv20698100.12"/>
    <property type="gene ID" value="AET6Gv20698100"/>
</dbReference>
<dbReference type="Gramene" id="AET6Gv20698100.15">
    <property type="protein sequence ID" value="AET6Gv20698100.15"/>
    <property type="gene ID" value="AET6Gv20698100"/>
</dbReference>
<dbReference type="Gramene" id="AET6Gv20698100.4">
    <property type="protein sequence ID" value="AET6Gv20698100.4"/>
    <property type="gene ID" value="AET6Gv20698100"/>
</dbReference>
<dbReference type="EnsemblPlants" id="AET6Gv20698100.13">
    <property type="protein sequence ID" value="AET6Gv20698100.13"/>
    <property type="gene ID" value="AET6Gv20698100"/>
</dbReference>
<dbReference type="Gramene" id="AET6Gv20698100.21">
    <property type="protein sequence ID" value="AET6Gv20698100.21"/>
    <property type="gene ID" value="AET6Gv20698100"/>
</dbReference>
<accession>A0A453PDN7</accession>
<keyword evidence="6" id="KW-0539">Nucleus</keyword>
<dbReference type="EC" id="2.3.1.48" evidence="2"/>
<dbReference type="EnsemblPlants" id="AET6Gv20698100.21">
    <property type="protein sequence ID" value="AET6Gv20698100.21"/>
    <property type="gene ID" value="AET6Gv20698100"/>
</dbReference>
<dbReference type="EnsemblPlants" id="AET6Gv20698100.10">
    <property type="protein sequence ID" value="AET6Gv20698100.10"/>
    <property type="gene ID" value="AET6Gv20698100"/>
</dbReference>
<dbReference type="EnsemblPlants" id="AET6Gv20698100.16">
    <property type="protein sequence ID" value="AET6Gv20698100.16"/>
    <property type="gene ID" value="AET6Gv20698100"/>
</dbReference>
<dbReference type="EnsemblPlants" id="AET6Gv20698100.11">
    <property type="protein sequence ID" value="AET6Gv20698100.11"/>
    <property type="gene ID" value="AET6Gv20698100"/>
</dbReference>
<dbReference type="EnsemblPlants" id="AET6Gv20698100.8">
    <property type="protein sequence ID" value="AET6Gv20698100.8"/>
    <property type="gene ID" value="AET6Gv20698100"/>
</dbReference>
<dbReference type="Gramene" id="AET6Gv20698100.5">
    <property type="protein sequence ID" value="AET6Gv20698100.5"/>
    <property type="gene ID" value="AET6Gv20698100"/>
</dbReference>
<dbReference type="InterPro" id="IPR013178">
    <property type="entry name" value="Histone_AcTrfase_Rtt109/CBP"/>
</dbReference>
<dbReference type="EnsemblPlants" id="AET6Gv20698100.4">
    <property type="protein sequence ID" value="AET6Gv20698100.4"/>
    <property type="gene ID" value="AET6Gv20698100"/>
</dbReference>
<dbReference type="Gramene" id="AET6Gv20698100.26">
    <property type="protein sequence ID" value="AET6Gv20698100.26"/>
    <property type="gene ID" value="AET6Gv20698100"/>
</dbReference>
<dbReference type="EnsemblPlants" id="AET6Gv20698100.3">
    <property type="protein sequence ID" value="AET6Gv20698100.3"/>
    <property type="gene ID" value="AET6Gv20698100"/>
</dbReference>
<dbReference type="EnsemblPlants" id="AET6Gv20698100.20">
    <property type="protein sequence ID" value="AET6Gv20698100.20"/>
    <property type="gene ID" value="AET6Gv20698100"/>
</dbReference>
<dbReference type="EnsemblPlants" id="AET6Gv20698100.25">
    <property type="protein sequence ID" value="AET6Gv20698100.25"/>
    <property type="gene ID" value="AET6Gv20698100"/>
</dbReference>
<proteinExistence type="predicted"/>
<dbReference type="InterPro" id="IPR013083">
    <property type="entry name" value="Znf_RING/FYVE/PHD"/>
</dbReference>
<dbReference type="EnsemblPlants" id="AET6Gv20698100.14">
    <property type="protein sequence ID" value="AET6Gv20698100.14"/>
    <property type="gene ID" value="AET6Gv20698100"/>
</dbReference>
<dbReference type="Gramene" id="AET6Gv20698100.8">
    <property type="protein sequence ID" value="AET6Gv20698100.8"/>
    <property type="gene ID" value="AET6Gv20698100"/>
</dbReference>
<dbReference type="Gramene" id="AET6Gv20698100.18">
    <property type="protein sequence ID" value="AET6Gv20698100.18"/>
    <property type="gene ID" value="AET6Gv20698100"/>
</dbReference>
<dbReference type="Gramene" id="AET6Gv20698100.6">
    <property type="protein sequence ID" value="AET6Gv20698100.6"/>
    <property type="gene ID" value="AET6Gv20698100"/>
</dbReference>